<dbReference type="SMART" id="SM00388">
    <property type="entry name" value="HisKA"/>
    <property type="match status" value="1"/>
</dbReference>
<comment type="catalytic activity">
    <reaction evidence="1">
        <text>ATP + protein L-histidine = ADP + protein N-phospho-L-histidine.</text>
        <dbReference type="EC" id="2.7.13.3"/>
    </reaction>
</comment>
<dbReference type="PRINTS" id="PR00344">
    <property type="entry name" value="BCTRLSENSOR"/>
</dbReference>
<name>A0A545TSF6_9GAMM</name>
<dbReference type="SUPFAM" id="SSF47384">
    <property type="entry name" value="Homodimeric domain of signal transducing histidine kinase"/>
    <property type="match status" value="1"/>
</dbReference>
<dbReference type="PANTHER" id="PTHR42878">
    <property type="entry name" value="TWO-COMPONENT HISTIDINE KINASE"/>
    <property type="match status" value="1"/>
</dbReference>
<evidence type="ECO:0000256" key="5">
    <source>
        <dbReference type="ARBA" id="ARBA00022777"/>
    </source>
</evidence>
<dbReference type="InterPro" id="IPR003594">
    <property type="entry name" value="HATPase_dom"/>
</dbReference>
<evidence type="ECO:0000256" key="3">
    <source>
        <dbReference type="ARBA" id="ARBA00022553"/>
    </source>
</evidence>
<dbReference type="PROSITE" id="PS50109">
    <property type="entry name" value="HIS_KIN"/>
    <property type="match status" value="1"/>
</dbReference>
<dbReference type="OrthoDB" id="6110670at2"/>
<accession>A0A545TSF6</accession>
<dbReference type="EC" id="2.7.13.3" evidence="2"/>
<evidence type="ECO:0000313" key="7">
    <source>
        <dbReference type="EMBL" id="TQV80153.1"/>
    </source>
</evidence>
<dbReference type="GO" id="GO:0000156">
    <property type="term" value="F:phosphorelay response regulator activity"/>
    <property type="evidence" value="ECO:0007669"/>
    <property type="project" value="TreeGrafter"/>
</dbReference>
<dbReference type="GO" id="GO:0030295">
    <property type="term" value="F:protein kinase activator activity"/>
    <property type="evidence" value="ECO:0007669"/>
    <property type="project" value="TreeGrafter"/>
</dbReference>
<dbReference type="InterPro" id="IPR003661">
    <property type="entry name" value="HisK_dim/P_dom"/>
</dbReference>
<keyword evidence="3" id="KW-0597">Phosphoprotein</keyword>
<comment type="caution">
    <text evidence="7">The sequence shown here is derived from an EMBL/GenBank/DDBJ whole genome shotgun (WGS) entry which is preliminary data.</text>
</comment>
<sequence length="248" mass="27989">MTSHSRKSNSANPNEDAVQKLVYGISHDLGAPLRAVVQFSQLLEQQLDAHLDEKARYWLHLIRDGGSKAQAMVEALLRYSRLSSRMRAHNRFSLQDVAVAAIDEQVNRWRYTHPQAMQPDWDIPAPLPHITGAMEHWHLFFSCVVANALLFQPKDRPDNIPRLRVLDESRNETFCLVIEDNGIGVAENRWPELTRPFMRGQSEQDYPGLGMGLAYCERIAHLHGGSLDFRLSSLGGLAVVYSHGPETG</sequence>
<dbReference type="SMART" id="SM00387">
    <property type="entry name" value="HATPase_c"/>
    <property type="match status" value="1"/>
</dbReference>
<organism evidence="7 8">
    <name type="scientific">Exilibacterium tricleocarpae</name>
    <dbReference type="NCBI Taxonomy" id="2591008"/>
    <lineage>
        <taxon>Bacteria</taxon>
        <taxon>Pseudomonadati</taxon>
        <taxon>Pseudomonadota</taxon>
        <taxon>Gammaproteobacteria</taxon>
        <taxon>Cellvibrionales</taxon>
        <taxon>Cellvibrionaceae</taxon>
        <taxon>Exilibacterium</taxon>
    </lineage>
</organism>
<keyword evidence="4" id="KW-0808">Transferase</keyword>
<dbReference type="InterPro" id="IPR050351">
    <property type="entry name" value="BphY/WalK/GraS-like"/>
</dbReference>
<evidence type="ECO:0000256" key="2">
    <source>
        <dbReference type="ARBA" id="ARBA00012438"/>
    </source>
</evidence>
<dbReference type="InterPro" id="IPR036890">
    <property type="entry name" value="HATPase_C_sf"/>
</dbReference>
<evidence type="ECO:0000313" key="8">
    <source>
        <dbReference type="Proteomes" id="UP000319732"/>
    </source>
</evidence>
<dbReference type="EMBL" id="VHSG01000010">
    <property type="protein sequence ID" value="TQV80153.1"/>
    <property type="molecule type" value="Genomic_DNA"/>
</dbReference>
<dbReference type="InterPro" id="IPR005467">
    <property type="entry name" value="His_kinase_dom"/>
</dbReference>
<dbReference type="Gene3D" id="3.30.565.10">
    <property type="entry name" value="Histidine kinase-like ATPase, C-terminal domain"/>
    <property type="match status" value="1"/>
</dbReference>
<reference evidence="7 8" key="1">
    <citation type="submission" date="2019-06" db="EMBL/GenBank/DDBJ databases">
        <title>Whole genome sequence for Cellvibrionaceae sp. R142.</title>
        <authorList>
            <person name="Wang G."/>
        </authorList>
    </citation>
    <scope>NUCLEOTIDE SEQUENCE [LARGE SCALE GENOMIC DNA]</scope>
    <source>
        <strain evidence="7 8">R142</strain>
    </source>
</reference>
<proteinExistence type="predicted"/>
<dbReference type="Proteomes" id="UP000319732">
    <property type="component" value="Unassembled WGS sequence"/>
</dbReference>
<dbReference type="RefSeq" id="WP_142904252.1">
    <property type="nucleotide sequence ID" value="NZ_ML660092.1"/>
</dbReference>
<keyword evidence="8" id="KW-1185">Reference proteome</keyword>
<protein>
    <recommendedName>
        <fullName evidence="2">histidine kinase</fullName>
        <ecNumber evidence="2">2.7.13.3</ecNumber>
    </recommendedName>
</protein>
<dbReference type="GO" id="GO:0000155">
    <property type="term" value="F:phosphorelay sensor kinase activity"/>
    <property type="evidence" value="ECO:0007669"/>
    <property type="project" value="InterPro"/>
</dbReference>
<evidence type="ECO:0000259" key="6">
    <source>
        <dbReference type="PROSITE" id="PS50109"/>
    </source>
</evidence>
<dbReference type="InterPro" id="IPR004358">
    <property type="entry name" value="Sig_transdc_His_kin-like_C"/>
</dbReference>
<gene>
    <name evidence="7" type="ORF">FKG94_10825</name>
</gene>
<evidence type="ECO:0000256" key="4">
    <source>
        <dbReference type="ARBA" id="ARBA00022679"/>
    </source>
</evidence>
<dbReference type="PANTHER" id="PTHR42878:SF14">
    <property type="entry name" value="OSMOLARITY TWO-COMPONENT SYSTEM PROTEIN SSK1"/>
    <property type="match status" value="1"/>
</dbReference>
<dbReference type="SUPFAM" id="SSF55874">
    <property type="entry name" value="ATPase domain of HSP90 chaperone/DNA topoisomerase II/histidine kinase"/>
    <property type="match status" value="1"/>
</dbReference>
<dbReference type="Gene3D" id="1.10.287.130">
    <property type="match status" value="1"/>
</dbReference>
<keyword evidence="5" id="KW-0418">Kinase</keyword>
<dbReference type="InterPro" id="IPR036097">
    <property type="entry name" value="HisK_dim/P_sf"/>
</dbReference>
<feature type="domain" description="Histidine kinase" evidence="6">
    <location>
        <begin position="24"/>
        <end position="229"/>
    </location>
</feature>
<evidence type="ECO:0000256" key="1">
    <source>
        <dbReference type="ARBA" id="ARBA00000085"/>
    </source>
</evidence>
<dbReference type="Pfam" id="PF02518">
    <property type="entry name" value="HATPase_c"/>
    <property type="match status" value="1"/>
</dbReference>
<dbReference type="AlphaFoldDB" id="A0A545TSF6"/>
<dbReference type="CDD" id="cd00082">
    <property type="entry name" value="HisKA"/>
    <property type="match status" value="1"/>
</dbReference>
<dbReference type="Pfam" id="PF00512">
    <property type="entry name" value="HisKA"/>
    <property type="match status" value="1"/>
</dbReference>
<dbReference type="GO" id="GO:0007234">
    <property type="term" value="P:osmosensory signaling via phosphorelay pathway"/>
    <property type="evidence" value="ECO:0007669"/>
    <property type="project" value="TreeGrafter"/>
</dbReference>